<organism evidence="1 2">
    <name type="scientific">Streptomyces globosus</name>
    <dbReference type="NCBI Taxonomy" id="68209"/>
    <lineage>
        <taxon>Bacteria</taxon>
        <taxon>Bacillati</taxon>
        <taxon>Actinomycetota</taxon>
        <taxon>Actinomycetes</taxon>
        <taxon>Kitasatosporales</taxon>
        <taxon>Streptomycetaceae</taxon>
        <taxon>Streptomyces</taxon>
    </lineage>
</organism>
<accession>A0A344UBL9</accession>
<dbReference type="Proteomes" id="UP000252004">
    <property type="component" value="Plasmid unnamed2"/>
</dbReference>
<evidence type="ECO:0000313" key="1">
    <source>
        <dbReference type="EMBL" id="AXE28290.1"/>
    </source>
</evidence>
<dbReference type="OrthoDB" id="3400183at2"/>
<evidence type="ECO:0000313" key="2">
    <source>
        <dbReference type="Proteomes" id="UP000252004"/>
    </source>
</evidence>
<dbReference type="EMBL" id="CP030864">
    <property type="protein sequence ID" value="AXE28290.1"/>
    <property type="molecule type" value="Genomic_DNA"/>
</dbReference>
<keyword evidence="1" id="KW-0614">Plasmid</keyword>
<geneLocation type="plasmid" evidence="1 2">
    <name>unnamed2</name>
</geneLocation>
<keyword evidence="2" id="KW-1185">Reference proteome</keyword>
<gene>
    <name evidence="1" type="ORF">C0216_33080</name>
</gene>
<proteinExistence type="predicted"/>
<dbReference type="KEGG" id="sgz:C0216_33080"/>
<dbReference type="AlphaFoldDB" id="A0A344UBL9"/>
<dbReference type="RefSeq" id="WP_114059450.1">
    <property type="nucleotide sequence ID" value="NZ_CP030864.1"/>
</dbReference>
<reference evidence="1 2" key="1">
    <citation type="submission" date="2018-01" db="EMBL/GenBank/DDBJ databases">
        <title>Draft genome Sequence of streptomyces globosus LZH-48.</title>
        <authorList>
            <person name="Ran K."/>
            <person name="Li Z."/>
            <person name="Wei S."/>
            <person name="Dong R."/>
        </authorList>
    </citation>
    <scope>NUCLEOTIDE SEQUENCE [LARGE SCALE GENOMIC DNA]</scope>
    <source>
        <strain evidence="1 2">LZH-48</strain>
        <plasmid evidence="1 2">unnamed2</plasmid>
    </source>
</reference>
<protein>
    <recommendedName>
        <fullName evidence="3">DNA-binding protein</fullName>
    </recommendedName>
</protein>
<evidence type="ECO:0008006" key="3">
    <source>
        <dbReference type="Google" id="ProtNLM"/>
    </source>
</evidence>
<sequence>MFACAESQEGGGDLSLDEFYTSPQIAKRLGVSRQRVDQLVDNGQLPQPLGRSGNTRLWRAADIELALAGNDPADGRLATPNWEKIPVPDAPLRLDVDEVLTVPGVWFAEAPRVHVRIWRGPVAGTRRTVVLYGAIAESHGIIVNSAETVARSIAAQYLSVGEARTAWWFDFWPRGFPRPDLSIDYVSFAFPRAGGSGGLLDTLLRRGSRDAWTGEFEQPVWQKVERTDFTRVLGSEPDLDYPPGTYTAAVVTALAAGQRPAVVDFDPRQLRTQLLHMTSLHSYRQALLGGAEDRPGLPALPLLVAEGHADAARTAEALGIAVRVLVPDALGAAEDYQRLSATQDPGSTLAERQFHQPSQAEGALLARYADMPDDQLSAGAVYRALTTVRTLASALSDQAETNSEHTDPALLQALAAAEPELVSVRHLLDPSLIDDPGPSPHAVSTLGDAEHAYLATISWWGPAAGDAHRKAALLGHVWEKDREDLRTGYDPYGRMVLHNPTTGALALERPRALPSTPYPDNAEILATPGNMTAFVLLPDGRCDILPTDPRYTFDDITWGYGGTGPDVFAQALAFAVLPHPDPERPQTLYDRPEHTRTALLKITEDGSQHDTFRISVATLREAAGSGAPEVSAR</sequence>
<name>A0A344UBL9_9ACTN</name>